<dbReference type="Pfam" id="PF19833">
    <property type="entry name" value="RecG_dom3_C"/>
    <property type="match status" value="1"/>
</dbReference>
<dbReference type="GO" id="GO:0003678">
    <property type="term" value="F:DNA helicase activity"/>
    <property type="evidence" value="ECO:0007669"/>
    <property type="project" value="TreeGrafter"/>
</dbReference>
<evidence type="ECO:0000313" key="14">
    <source>
        <dbReference type="Proteomes" id="UP000185479"/>
    </source>
</evidence>
<dbReference type="InterPro" id="IPR011545">
    <property type="entry name" value="DEAD/DEAH_box_helicase_dom"/>
</dbReference>
<dbReference type="SMART" id="SM00490">
    <property type="entry name" value="HELICc"/>
    <property type="match status" value="1"/>
</dbReference>
<dbReference type="InterPro" id="IPR012340">
    <property type="entry name" value="NA-bd_OB-fold"/>
</dbReference>
<evidence type="ECO:0000256" key="7">
    <source>
        <dbReference type="ARBA" id="ARBA00023204"/>
    </source>
</evidence>
<dbReference type="GO" id="GO:0005524">
    <property type="term" value="F:ATP binding"/>
    <property type="evidence" value="ECO:0007669"/>
    <property type="project" value="UniProtKB-KW"/>
</dbReference>
<evidence type="ECO:0000256" key="5">
    <source>
        <dbReference type="ARBA" id="ARBA00022840"/>
    </source>
</evidence>
<dbReference type="Proteomes" id="UP000315353">
    <property type="component" value="Unassembled WGS sequence"/>
</dbReference>
<dbReference type="SMART" id="SM00487">
    <property type="entry name" value="DEXDc"/>
    <property type="match status" value="1"/>
</dbReference>
<keyword evidence="6" id="KW-0238">DNA-binding</keyword>
<dbReference type="PROSITE" id="PS51194">
    <property type="entry name" value="HELICASE_CTER"/>
    <property type="match status" value="1"/>
</dbReference>
<dbReference type="KEGG" id="cfc:CFLV_05655"/>
<evidence type="ECO:0000313" key="13">
    <source>
        <dbReference type="EMBL" id="GEB98490.1"/>
    </source>
</evidence>
<evidence type="ECO:0000259" key="10">
    <source>
        <dbReference type="PROSITE" id="PS51192"/>
    </source>
</evidence>
<accession>A0A1L7CLJ8</accession>
<dbReference type="PANTHER" id="PTHR47964:SF1">
    <property type="entry name" value="ATP-DEPENDENT DNA HELICASE HOMOLOG RECG, CHLOROPLASTIC"/>
    <property type="match status" value="1"/>
</dbReference>
<dbReference type="Pfam" id="PF00271">
    <property type="entry name" value="Helicase_C"/>
    <property type="match status" value="1"/>
</dbReference>
<organism evidence="12 14">
    <name type="scientific">Corynebacterium flavescens</name>
    <dbReference type="NCBI Taxonomy" id="28028"/>
    <lineage>
        <taxon>Bacteria</taxon>
        <taxon>Bacillati</taxon>
        <taxon>Actinomycetota</taxon>
        <taxon>Actinomycetes</taxon>
        <taxon>Mycobacteriales</taxon>
        <taxon>Corynebacteriaceae</taxon>
        <taxon>Corynebacterium</taxon>
    </lineage>
</organism>
<evidence type="ECO:0000256" key="3">
    <source>
        <dbReference type="ARBA" id="ARBA00022801"/>
    </source>
</evidence>
<dbReference type="InterPro" id="IPR033454">
    <property type="entry name" value="RecG_wedge"/>
</dbReference>
<dbReference type="Gene3D" id="2.40.50.140">
    <property type="entry name" value="Nucleic acid-binding proteins"/>
    <property type="match status" value="1"/>
</dbReference>
<evidence type="ECO:0000256" key="2">
    <source>
        <dbReference type="ARBA" id="ARBA00022763"/>
    </source>
</evidence>
<feature type="domain" description="Helicase C-terminal" evidence="11">
    <location>
        <begin position="494"/>
        <end position="653"/>
    </location>
</feature>
<reference evidence="12 14" key="1">
    <citation type="submission" date="2014-08" db="EMBL/GenBank/DDBJ databases">
        <title>Complete genome sequence of Corynebacterium flavescens OJ8(T)(=DSM 20296(T)), isolated from cheese.</title>
        <authorList>
            <person name="Ruckert C."/>
            <person name="Albersmeier A."/>
            <person name="Winkler A."/>
            <person name="Kalinowski J."/>
        </authorList>
    </citation>
    <scope>NUCLEOTIDE SEQUENCE [LARGE SCALE GENOMIC DNA]</scope>
    <source>
        <strain evidence="12 14">OJ8</strain>
    </source>
</reference>
<reference evidence="13 15" key="2">
    <citation type="submission" date="2019-06" db="EMBL/GenBank/DDBJ databases">
        <title>Whole genome shotgun sequence of Corynebacterium flavescens NBRC 14136.</title>
        <authorList>
            <person name="Hosoyama A."/>
            <person name="Uohara A."/>
            <person name="Ohji S."/>
            <person name="Ichikawa N."/>
        </authorList>
    </citation>
    <scope>NUCLEOTIDE SEQUENCE [LARGE SCALE GENOMIC DNA]</scope>
    <source>
        <strain evidence="13 15">NBRC 14136</strain>
    </source>
</reference>
<dbReference type="GO" id="GO:0006281">
    <property type="term" value="P:DNA repair"/>
    <property type="evidence" value="ECO:0007669"/>
    <property type="project" value="UniProtKB-KW"/>
</dbReference>
<dbReference type="InterPro" id="IPR047112">
    <property type="entry name" value="RecG/Mfd"/>
</dbReference>
<dbReference type="Pfam" id="PF17191">
    <property type="entry name" value="RecG_wedge"/>
    <property type="match status" value="1"/>
</dbReference>
<keyword evidence="14" id="KW-1185">Reference proteome</keyword>
<dbReference type="SUPFAM" id="SSF52540">
    <property type="entry name" value="P-loop containing nucleoside triphosphate hydrolases"/>
    <property type="match status" value="1"/>
</dbReference>
<keyword evidence="1" id="KW-0547">Nucleotide-binding</keyword>
<dbReference type="CDD" id="cd17992">
    <property type="entry name" value="DEXHc_RecG"/>
    <property type="match status" value="1"/>
</dbReference>
<dbReference type="PANTHER" id="PTHR47964">
    <property type="entry name" value="ATP-DEPENDENT DNA HELICASE HOMOLOG RECG, CHLOROPLASTIC"/>
    <property type="match status" value="1"/>
</dbReference>
<dbReference type="GeneID" id="82880201"/>
<keyword evidence="5" id="KW-0067">ATP-binding</keyword>
<dbReference type="EMBL" id="CP009246">
    <property type="protein sequence ID" value="APT86721.1"/>
    <property type="molecule type" value="Genomic_DNA"/>
</dbReference>
<dbReference type="Proteomes" id="UP000185479">
    <property type="component" value="Chromosome"/>
</dbReference>
<feature type="domain" description="Helicase ATP-binding" evidence="10">
    <location>
        <begin position="309"/>
        <end position="472"/>
    </location>
</feature>
<dbReference type="OrthoDB" id="9804325at2"/>
<dbReference type="GO" id="GO:0016787">
    <property type="term" value="F:hydrolase activity"/>
    <property type="evidence" value="ECO:0007669"/>
    <property type="project" value="UniProtKB-KW"/>
</dbReference>
<dbReference type="Gene3D" id="3.40.50.300">
    <property type="entry name" value="P-loop containing nucleotide triphosphate hydrolases"/>
    <property type="match status" value="2"/>
</dbReference>
<dbReference type="EMBL" id="BJNB01000036">
    <property type="protein sequence ID" value="GEB98490.1"/>
    <property type="molecule type" value="Genomic_DNA"/>
</dbReference>
<dbReference type="InterPro" id="IPR001650">
    <property type="entry name" value="Helicase_C-like"/>
</dbReference>
<keyword evidence="2" id="KW-0227">DNA damage</keyword>
<evidence type="ECO:0000256" key="4">
    <source>
        <dbReference type="ARBA" id="ARBA00022806"/>
    </source>
</evidence>
<gene>
    <name evidence="13" type="ORF">CFL01nite_19850</name>
    <name evidence="12" type="ORF">CFLV_05655</name>
</gene>
<evidence type="ECO:0000313" key="15">
    <source>
        <dbReference type="Proteomes" id="UP000315353"/>
    </source>
</evidence>
<dbReference type="InterPro" id="IPR027417">
    <property type="entry name" value="P-loop_NTPase"/>
</dbReference>
<protein>
    <recommendedName>
        <fullName evidence="8">Probable DNA 3'-5' helicase RecG</fullName>
    </recommendedName>
</protein>
<dbReference type="AlphaFoldDB" id="A0A1L7CLJ8"/>
<dbReference type="SUPFAM" id="SSF50249">
    <property type="entry name" value="Nucleic acid-binding proteins"/>
    <property type="match status" value="1"/>
</dbReference>
<dbReference type="STRING" id="28028.CFLV_05655"/>
<dbReference type="PROSITE" id="PS51192">
    <property type="entry name" value="HELICASE_ATP_BIND_1"/>
    <property type="match status" value="1"/>
</dbReference>
<evidence type="ECO:0000259" key="11">
    <source>
        <dbReference type="PROSITE" id="PS51194"/>
    </source>
</evidence>
<dbReference type="CDD" id="cd04488">
    <property type="entry name" value="RecG_wedge_OBF"/>
    <property type="match status" value="1"/>
</dbReference>
<evidence type="ECO:0000313" key="12">
    <source>
        <dbReference type="EMBL" id="APT86721.1"/>
    </source>
</evidence>
<dbReference type="InterPro" id="IPR045562">
    <property type="entry name" value="RecG_dom3_C"/>
</dbReference>
<keyword evidence="3" id="KW-0378">Hydrolase</keyword>
<proteinExistence type="predicted"/>
<dbReference type="Pfam" id="PF00270">
    <property type="entry name" value="DEAD"/>
    <property type="match status" value="1"/>
</dbReference>
<evidence type="ECO:0000256" key="1">
    <source>
        <dbReference type="ARBA" id="ARBA00022741"/>
    </source>
</evidence>
<feature type="region of interest" description="Disordered" evidence="9">
    <location>
        <begin position="141"/>
        <end position="167"/>
    </location>
</feature>
<dbReference type="InterPro" id="IPR014001">
    <property type="entry name" value="Helicase_ATP-bd"/>
</dbReference>
<evidence type="ECO:0000256" key="6">
    <source>
        <dbReference type="ARBA" id="ARBA00023125"/>
    </source>
</evidence>
<keyword evidence="7" id="KW-0234">DNA repair</keyword>
<dbReference type="RefSeq" id="WP_075729716.1">
    <property type="nucleotide sequence ID" value="NZ_BJNB01000036.1"/>
</dbReference>
<name>A0A1L7CLJ8_CORFL</name>
<evidence type="ECO:0000256" key="9">
    <source>
        <dbReference type="SAM" id="MobiDB-lite"/>
    </source>
</evidence>
<keyword evidence="4 12" id="KW-0347">Helicase</keyword>
<sequence length="715" mass="78429">MLGWRDERPLEDVLPAKDAHNITKALGYRTCGELLGHYPRDYIRHNKDVGLGDAAEGDIVTVTGIVSAISKRDTGRTTIINVQLDGNISATFFNALYVLGMLKRGMRVMLSGKLKFFRGIAQLQQPDFVVIDAFGRPSGELEPYLVPEPDSRQPSGKRSKKQQATGSLRKLSQFGRLDKLLLEREWIPIYPATSTVSSWYLMGAIHLVLSKTPSIEEPLDIDMMVGMDQALREVHEPPAAGPQRAIARLKYNEALSIGLVMALRHRDAQSRQAVALPAREEGARAELVAHLPFELTAGQRRVIEEIDADLSRTVPMMRLLQGEVGSGKTMVAVIAMLQACDAGKQSALLAPTEVLAGQHAASMSAAVPAGVKVVLLTGAMRVAEKRQALLDIVSGEADIVVGTHALIQDSVEFFDLGLVVVDEQHRFGVEQRDTLRAKTREGLSPHVLVMTATPIPRTIAMTVFGDLEVSTLRELPGGRHPIQSSVVPEWRPAWVIRALTRIREEVEHGHQAYIVCPRIEGEGGVLEVAEALSHGPLRGLEVGVLHGRMKDKDAVMNRFARGEIDVLVSTTVIEVGVDVPNATVMLIREAESFGVSQLHQLRGRVGRGGNASVCLFHTNASQESAAFRRLYEISQTTSGFDLAELDLRQRHEGDILGTMQSGTHRTLRLLNLAEDRDIIERTHEDAAALVARNPGLARELTKNLSDSEQEFLEKN</sequence>
<dbReference type="GO" id="GO:0003677">
    <property type="term" value="F:DNA binding"/>
    <property type="evidence" value="ECO:0007669"/>
    <property type="project" value="UniProtKB-KW"/>
</dbReference>
<evidence type="ECO:0000256" key="8">
    <source>
        <dbReference type="ARBA" id="ARBA00049819"/>
    </source>
</evidence>